<dbReference type="RefSeq" id="WP_169733947.1">
    <property type="nucleotide sequence ID" value="NZ_JAGIOO010000001.1"/>
</dbReference>
<dbReference type="EMBL" id="JAGIOO010000001">
    <property type="protein sequence ID" value="MBP2474017.1"/>
    <property type="molecule type" value="Genomic_DNA"/>
</dbReference>
<name>A0ABS5ACL3_9PSEU</name>
<gene>
    <name evidence="1" type="ORF">JOF53_002889</name>
</gene>
<sequence>MKIRLTGTPQECADALARLYEVFEIREASTFRPNRGITKLGRVYVDVDPKPTQ</sequence>
<dbReference type="Proteomes" id="UP001519363">
    <property type="component" value="Unassembled WGS sequence"/>
</dbReference>
<keyword evidence="2" id="KW-1185">Reference proteome</keyword>
<accession>A0ABS5ACL3</accession>
<evidence type="ECO:0000313" key="2">
    <source>
        <dbReference type="Proteomes" id="UP001519363"/>
    </source>
</evidence>
<protein>
    <submittedName>
        <fullName evidence="1">Uncharacterized protein</fullName>
    </submittedName>
</protein>
<reference evidence="1 2" key="1">
    <citation type="submission" date="2021-03" db="EMBL/GenBank/DDBJ databases">
        <title>Sequencing the genomes of 1000 actinobacteria strains.</title>
        <authorList>
            <person name="Klenk H.-P."/>
        </authorList>
    </citation>
    <scope>NUCLEOTIDE SEQUENCE [LARGE SCALE GENOMIC DNA]</scope>
    <source>
        <strain evidence="1 2">DSM 44580</strain>
    </source>
</reference>
<organism evidence="1 2">
    <name type="scientific">Crossiella equi</name>
    <dbReference type="NCBI Taxonomy" id="130796"/>
    <lineage>
        <taxon>Bacteria</taxon>
        <taxon>Bacillati</taxon>
        <taxon>Actinomycetota</taxon>
        <taxon>Actinomycetes</taxon>
        <taxon>Pseudonocardiales</taxon>
        <taxon>Pseudonocardiaceae</taxon>
        <taxon>Crossiella</taxon>
    </lineage>
</organism>
<proteinExistence type="predicted"/>
<comment type="caution">
    <text evidence="1">The sequence shown here is derived from an EMBL/GenBank/DDBJ whole genome shotgun (WGS) entry which is preliminary data.</text>
</comment>
<evidence type="ECO:0000313" key="1">
    <source>
        <dbReference type="EMBL" id="MBP2474017.1"/>
    </source>
</evidence>